<organism evidence="2 3">
    <name type="scientific">Pararobbsia alpina</name>
    <dbReference type="NCBI Taxonomy" id="621374"/>
    <lineage>
        <taxon>Bacteria</taxon>
        <taxon>Pseudomonadati</taxon>
        <taxon>Pseudomonadota</taxon>
        <taxon>Betaproteobacteria</taxon>
        <taxon>Burkholderiales</taxon>
        <taxon>Burkholderiaceae</taxon>
        <taxon>Pararobbsia</taxon>
    </lineage>
</organism>
<reference evidence="2 3" key="1">
    <citation type="submission" date="2020-04" db="EMBL/GenBank/DDBJ databases">
        <authorList>
            <person name="De Canck E."/>
        </authorList>
    </citation>
    <scope>NUCLEOTIDE SEQUENCE [LARGE SCALE GENOMIC DNA]</scope>
    <source>
        <strain evidence="2 3">LMG 28138</strain>
    </source>
</reference>
<proteinExistence type="predicted"/>
<dbReference type="AlphaFoldDB" id="A0A6S7CY40"/>
<evidence type="ECO:0000313" key="2">
    <source>
        <dbReference type="EMBL" id="CAB3791037.1"/>
    </source>
</evidence>
<sequence>MQESKRFAGAGRAKLLRGLAMWAAGLAAAATLSGCASIETSSAPQLSREDTWAVLPIVNYTETPQAGLAAESITQSLLTSAGFNRVTRYPASLNRDTLVDPSERSAGDKALDWARKEHVKYAVSGAVEEWRYKVGVDGEPAAGMTLHVIDVQSGAVVWSATGNRTGWSRSSLSSVGQNLIAALLAPVTRQ</sequence>
<keyword evidence="3" id="KW-1185">Reference proteome</keyword>
<feature type="chain" id="PRO_5028928753" description="Penicillin-binding protein activator LpoB" evidence="1">
    <location>
        <begin position="30"/>
        <end position="190"/>
    </location>
</feature>
<feature type="signal peptide" evidence="1">
    <location>
        <begin position="1"/>
        <end position="29"/>
    </location>
</feature>
<dbReference type="RefSeq" id="WP_246257476.1">
    <property type="nucleotide sequence ID" value="NZ_CADIKM010000013.1"/>
</dbReference>
<evidence type="ECO:0008006" key="4">
    <source>
        <dbReference type="Google" id="ProtNLM"/>
    </source>
</evidence>
<dbReference type="EMBL" id="CADIKM010000013">
    <property type="protein sequence ID" value="CAB3791037.1"/>
    <property type="molecule type" value="Genomic_DNA"/>
</dbReference>
<evidence type="ECO:0000256" key="1">
    <source>
        <dbReference type="SAM" id="SignalP"/>
    </source>
</evidence>
<protein>
    <recommendedName>
        <fullName evidence="4">Penicillin-binding protein activator LpoB</fullName>
    </recommendedName>
</protein>
<accession>A0A6S7CY40</accession>
<dbReference type="PROSITE" id="PS51257">
    <property type="entry name" value="PROKAR_LIPOPROTEIN"/>
    <property type="match status" value="1"/>
</dbReference>
<keyword evidence="1" id="KW-0732">Signal</keyword>
<gene>
    <name evidence="2" type="ORF">LMG28138_03097</name>
</gene>
<evidence type="ECO:0000313" key="3">
    <source>
        <dbReference type="Proteomes" id="UP000494115"/>
    </source>
</evidence>
<dbReference type="Gene3D" id="3.40.50.10610">
    <property type="entry name" value="ABC-type transport auxiliary lipoprotein component"/>
    <property type="match status" value="1"/>
</dbReference>
<name>A0A6S7CY40_9BURK</name>
<dbReference type="Proteomes" id="UP000494115">
    <property type="component" value="Unassembled WGS sequence"/>
</dbReference>